<evidence type="ECO:0000256" key="7">
    <source>
        <dbReference type="ARBA" id="ARBA00022837"/>
    </source>
</evidence>
<evidence type="ECO:0000256" key="5">
    <source>
        <dbReference type="ARBA" id="ARBA00022692"/>
    </source>
</evidence>
<evidence type="ECO:0000256" key="10">
    <source>
        <dbReference type="ARBA" id="ARBA00023136"/>
    </source>
</evidence>
<feature type="domain" description="Letm1 RBD" evidence="16">
    <location>
        <begin position="198"/>
        <end position="399"/>
    </location>
</feature>
<evidence type="ECO:0000259" key="16">
    <source>
        <dbReference type="PROSITE" id="PS51758"/>
    </source>
</evidence>
<dbReference type="Gene3D" id="1.10.238.10">
    <property type="entry name" value="EF-hand"/>
    <property type="match status" value="1"/>
</dbReference>
<dbReference type="PANTHER" id="PTHR14009">
    <property type="entry name" value="LEUCINE ZIPPER-EF-HAND CONTAINING TRANSMEMBRANE PROTEIN"/>
    <property type="match status" value="1"/>
</dbReference>
<dbReference type="Pfam" id="PF07766">
    <property type="entry name" value="LETM1_RBD"/>
    <property type="match status" value="1"/>
</dbReference>
<reference evidence="17 18" key="1">
    <citation type="journal article" date="2024" name="Nat. Commun.">
        <title>Phylogenomics reveals the evolutionary origins of lichenization in chlorophyte algae.</title>
        <authorList>
            <person name="Puginier C."/>
            <person name="Libourel C."/>
            <person name="Otte J."/>
            <person name="Skaloud P."/>
            <person name="Haon M."/>
            <person name="Grisel S."/>
            <person name="Petersen M."/>
            <person name="Berrin J.G."/>
            <person name="Delaux P.M."/>
            <person name="Dal Grande F."/>
            <person name="Keller J."/>
        </authorList>
    </citation>
    <scope>NUCLEOTIDE SEQUENCE [LARGE SCALE GENOMIC DNA]</scope>
    <source>
        <strain evidence="17 18">SAG 245.80</strain>
    </source>
</reference>
<feature type="transmembrane region" description="Helical" evidence="14">
    <location>
        <begin position="152"/>
        <end position="175"/>
    </location>
</feature>
<keyword evidence="10 14" id="KW-0472">Membrane</keyword>
<evidence type="ECO:0000256" key="6">
    <source>
        <dbReference type="ARBA" id="ARBA00022792"/>
    </source>
</evidence>
<comment type="similarity">
    <text evidence="2">Belongs to the LETM1 family.</text>
</comment>
<dbReference type="PROSITE" id="PS50222">
    <property type="entry name" value="EF_HAND_2"/>
    <property type="match status" value="1"/>
</dbReference>
<keyword evidence="4" id="KW-0813">Transport</keyword>
<comment type="caution">
    <text evidence="17">The sequence shown here is derived from an EMBL/GenBank/DDBJ whole genome shotgun (WGS) entry which is preliminary data.</text>
</comment>
<dbReference type="InterPro" id="IPR002048">
    <property type="entry name" value="EF_hand_dom"/>
</dbReference>
<evidence type="ECO:0000313" key="18">
    <source>
        <dbReference type="Proteomes" id="UP001445335"/>
    </source>
</evidence>
<evidence type="ECO:0000256" key="11">
    <source>
        <dbReference type="ARBA" id="ARBA00031360"/>
    </source>
</evidence>
<accession>A0AAW1SJE4</accession>
<dbReference type="InterPro" id="IPR018247">
    <property type="entry name" value="EF_Hand_1_Ca_BS"/>
</dbReference>
<dbReference type="Proteomes" id="UP001445335">
    <property type="component" value="Unassembled WGS sequence"/>
</dbReference>
<dbReference type="InterPro" id="IPR011992">
    <property type="entry name" value="EF-hand-dom_pair"/>
</dbReference>
<keyword evidence="18" id="KW-1185">Reference proteome</keyword>
<keyword evidence="7" id="KW-0106">Calcium</keyword>
<dbReference type="EMBL" id="JALJOU010000001">
    <property type="protein sequence ID" value="KAK9846594.1"/>
    <property type="molecule type" value="Genomic_DNA"/>
</dbReference>
<evidence type="ECO:0000259" key="15">
    <source>
        <dbReference type="PROSITE" id="PS50222"/>
    </source>
</evidence>
<evidence type="ECO:0000256" key="1">
    <source>
        <dbReference type="ARBA" id="ARBA00004434"/>
    </source>
</evidence>
<dbReference type="GO" id="GO:0015297">
    <property type="term" value="F:antiporter activity"/>
    <property type="evidence" value="ECO:0007669"/>
    <property type="project" value="UniProtKB-KW"/>
</dbReference>
<evidence type="ECO:0000256" key="9">
    <source>
        <dbReference type="ARBA" id="ARBA00023128"/>
    </source>
</evidence>
<evidence type="ECO:0000256" key="8">
    <source>
        <dbReference type="ARBA" id="ARBA00022989"/>
    </source>
</evidence>
<dbReference type="InterPro" id="IPR044202">
    <property type="entry name" value="LETM1/MDM38-like"/>
</dbReference>
<dbReference type="GO" id="GO:0005509">
    <property type="term" value="F:calcium ion binding"/>
    <property type="evidence" value="ECO:0007669"/>
    <property type="project" value="InterPro"/>
</dbReference>
<feature type="domain" description="EF-hand" evidence="15">
    <location>
        <begin position="587"/>
        <end position="622"/>
    </location>
</feature>
<proteinExistence type="inferred from homology"/>
<dbReference type="PROSITE" id="PS00018">
    <property type="entry name" value="EF_HAND_1"/>
    <property type="match status" value="1"/>
</dbReference>
<evidence type="ECO:0000313" key="17">
    <source>
        <dbReference type="EMBL" id="KAK9846594.1"/>
    </source>
</evidence>
<dbReference type="GO" id="GO:0030003">
    <property type="term" value="P:intracellular monoatomic cation homeostasis"/>
    <property type="evidence" value="ECO:0007669"/>
    <property type="project" value="TreeGrafter"/>
</dbReference>
<evidence type="ECO:0000256" key="14">
    <source>
        <dbReference type="SAM" id="Phobius"/>
    </source>
</evidence>
<keyword evidence="9 12" id="KW-0496">Mitochondrion</keyword>
<dbReference type="SUPFAM" id="SSF47473">
    <property type="entry name" value="EF-hand"/>
    <property type="match status" value="1"/>
</dbReference>
<keyword evidence="6" id="KW-0999">Mitochondrion inner membrane</keyword>
<evidence type="ECO:0000256" key="4">
    <source>
        <dbReference type="ARBA" id="ARBA00022449"/>
    </source>
</evidence>
<evidence type="ECO:0000256" key="3">
    <source>
        <dbReference type="ARBA" id="ARBA00020557"/>
    </source>
</evidence>
<dbReference type="AlphaFoldDB" id="A0AAW1SJE4"/>
<gene>
    <name evidence="17" type="ORF">WJX81_007347</name>
</gene>
<feature type="region of interest" description="Disordered" evidence="13">
    <location>
        <begin position="1"/>
        <end position="21"/>
    </location>
</feature>
<evidence type="ECO:0000256" key="2">
    <source>
        <dbReference type="ARBA" id="ARBA00009584"/>
    </source>
</evidence>
<organism evidence="17 18">
    <name type="scientific">Elliptochloris bilobata</name>
    <dbReference type="NCBI Taxonomy" id="381761"/>
    <lineage>
        <taxon>Eukaryota</taxon>
        <taxon>Viridiplantae</taxon>
        <taxon>Chlorophyta</taxon>
        <taxon>core chlorophytes</taxon>
        <taxon>Trebouxiophyceae</taxon>
        <taxon>Trebouxiophyceae incertae sedis</taxon>
        <taxon>Elliptochloris clade</taxon>
        <taxon>Elliptochloris</taxon>
    </lineage>
</organism>
<keyword evidence="4" id="KW-0050">Antiport</keyword>
<dbReference type="PROSITE" id="PS51758">
    <property type="entry name" value="LETM1_RBD"/>
    <property type="match status" value="1"/>
</dbReference>
<evidence type="ECO:0000256" key="13">
    <source>
        <dbReference type="SAM" id="MobiDB-lite"/>
    </source>
</evidence>
<comment type="subcellular location">
    <subcellularLocation>
        <location evidence="1">Mitochondrion inner membrane</location>
        <topology evidence="1">Single-pass membrane protein</topology>
    </subcellularLocation>
</comment>
<keyword evidence="8 14" id="KW-1133">Transmembrane helix</keyword>
<protein>
    <recommendedName>
        <fullName evidence="3">Mitochondrial proton/calcium exchanger protein</fullName>
    </recommendedName>
    <alternativeName>
        <fullName evidence="11">Leucine zipper-EF-hand-containing transmembrane protein 1</fullName>
    </alternativeName>
</protein>
<evidence type="ECO:0000256" key="12">
    <source>
        <dbReference type="PROSITE-ProRule" id="PRU01094"/>
    </source>
</evidence>
<name>A0AAW1SJE4_9CHLO</name>
<dbReference type="GO" id="GO:0005743">
    <property type="term" value="C:mitochondrial inner membrane"/>
    <property type="evidence" value="ECO:0007669"/>
    <property type="project" value="UniProtKB-SubCell"/>
</dbReference>
<keyword evidence="5 14" id="KW-0812">Transmembrane</keyword>
<dbReference type="GO" id="GO:0043022">
    <property type="term" value="F:ribosome binding"/>
    <property type="evidence" value="ECO:0007669"/>
    <property type="project" value="InterPro"/>
</dbReference>
<sequence>MTTVAASPPSRPPAAGSARAAPDLCDEALSDLRTARSKAQSRLRQQFAETSWAERVRSLASTAFSAVRVAAVFSVTLPGRMARFLSRPWAEQKEVYRGWWATAKKEARHYWLGTKLLGADIKIASRLVYKVLNGATLTRRERKQLTRTTADVFRLVPMLVFLVVPFMEFLLPVALRLFPNMLPSTFEDKLKKEEELKKRVGAKLEVARFLQDTVQEMAKDMKSSKTGATQSSAAELYDFLRRVRAGEVVSQYEIMRFAQLFNDELTLDNLERIHLVNLCRFVGIQPFGTDAFLVSRLRTHLAAIKADDRAIKEEGLDNLSEEELRSACRSRGMRAPFGEGAAAFMRRQLAEWLDLSLNRALPSSLLLLSRAFTVTQPFQTPKPTAAYDSLKETLGALPNKVIEDVSMQAEGADDYERKLTQLRREEELIHEEAREAAAVLRAEMPVLQAGETAQHTTAAAAAAAVVREATAAAMAAHPQLEGASEEERISKLAAAKEERMRKVISALAVLASSSGVSSERAAFMQLVRAEIERLNQQLGKRGSVSMVFQKGSLLVERPAELEEVVGQKRLADRVTGILSRIEEELDHVDSRIGEAMHVLDADNDGLISTEELQTAMGFLREQLGEEELRALLGDLNAWSDDGASPIPVGKLMELAAQAAPSDAAKAVAAKAQ</sequence>
<dbReference type="InterPro" id="IPR033122">
    <property type="entry name" value="LETM1-like_RBD"/>
</dbReference>
<dbReference type="PANTHER" id="PTHR14009:SF1">
    <property type="entry name" value="MITOCHONDRIAL PROTON_CALCIUM EXCHANGER PROTEIN"/>
    <property type="match status" value="1"/>
</dbReference>